<feature type="zinc finger region" description="C3H1-type" evidence="1">
    <location>
        <begin position="375"/>
        <end position="397"/>
    </location>
</feature>
<dbReference type="PROSITE" id="PS50103">
    <property type="entry name" value="ZF_C3H1"/>
    <property type="match status" value="1"/>
</dbReference>
<feature type="compositionally biased region" description="Polar residues" evidence="2">
    <location>
        <begin position="71"/>
        <end position="80"/>
    </location>
</feature>
<dbReference type="InterPro" id="IPR000571">
    <property type="entry name" value="Znf_CCCH"/>
</dbReference>
<dbReference type="GO" id="GO:0008270">
    <property type="term" value="F:zinc ion binding"/>
    <property type="evidence" value="ECO:0007669"/>
    <property type="project" value="UniProtKB-KW"/>
</dbReference>
<feature type="region of interest" description="Disordered" evidence="2">
    <location>
        <begin position="66"/>
        <end position="99"/>
    </location>
</feature>
<sequence length="421" mass="44809">MANFPPTEPVGLGDSDSIAEELAQMMISAENTLRRMQEHLRLMRSAETSLGTASAASAASGLGMAEHVAPTSPSGGSRLSMSEAAPPRPPMPSALGLPGLQGLANPMPPPVEAGVAGFAPQPRVAPDAALLMARDFRLPGQTQPRPPAPQRPVFPAALSAAVAATETKAVPPQLPAGSPLAAERPAGLPEAIPECYFQLPQGGSSRRETNGTWRVPESIRQQILAAAAFPPNAGADQMGLDPRRFASATRLRNRRARFDHTASPLEDEPPPKEAMDGVSADEHEEGNQPGESSIPQGESSGPWRVPDSLRQQILQARIGPEQLGLDPRRFVPAPAMPASSDLYEAMTAPGLTGALDSPRGLPSVGSLRHGSECKPCLFWYRGMCQKGQRCVFCHVPHDLNEVSRVRPSKKTRNLLANRQRR</sequence>
<dbReference type="AlphaFoldDB" id="A0A7S4V4C1"/>
<name>A0A7S4V4C1_9DINO</name>
<keyword evidence="1" id="KW-0479">Metal-binding</keyword>
<accession>A0A7S4V4C1</accession>
<keyword evidence="1" id="KW-0863">Zinc-finger</keyword>
<feature type="compositionally biased region" description="Polar residues" evidence="2">
    <location>
        <begin position="289"/>
        <end position="299"/>
    </location>
</feature>
<evidence type="ECO:0000256" key="1">
    <source>
        <dbReference type="PROSITE-ProRule" id="PRU00723"/>
    </source>
</evidence>
<dbReference type="EMBL" id="HBNR01004842">
    <property type="protein sequence ID" value="CAE4563658.1"/>
    <property type="molecule type" value="Transcribed_RNA"/>
</dbReference>
<proteinExistence type="predicted"/>
<feature type="region of interest" description="Disordered" evidence="2">
    <location>
        <begin position="252"/>
        <end position="305"/>
    </location>
</feature>
<organism evidence="4">
    <name type="scientific">Alexandrium monilatum</name>
    <dbReference type="NCBI Taxonomy" id="311494"/>
    <lineage>
        <taxon>Eukaryota</taxon>
        <taxon>Sar</taxon>
        <taxon>Alveolata</taxon>
        <taxon>Dinophyceae</taxon>
        <taxon>Gonyaulacales</taxon>
        <taxon>Pyrocystaceae</taxon>
        <taxon>Alexandrium</taxon>
    </lineage>
</organism>
<evidence type="ECO:0000256" key="2">
    <source>
        <dbReference type="SAM" id="MobiDB-lite"/>
    </source>
</evidence>
<gene>
    <name evidence="4" type="ORF">AMON00008_LOCUS3277</name>
</gene>
<protein>
    <recommendedName>
        <fullName evidence="3">C3H1-type domain-containing protein</fullName>
    </recommendedName>
</protein>
<feature type="domain" description="C3H1-type" evidence="3">
    <location>
        <begin position="375"/>
        <end position="397"/>
    </location>
</feature>
<keyword evidence="1" id="KW-0862">Zinc</keyword>
<reference evidence="4" key="1">
    <citation type="submission" date="2021-01" db="EMBL/GenBank/DDBJ databases">
        <authorList>
            <person name="Corre E."/>
            <person name="Pelletier E."/>
            <person name="Niang G."/>
            <person name="Scheremetjew M."/>
            <person name="Finn R."/>
            <person name="Kale V."/>
            <person name="Holt S."/>
            <person name="Cochrane G."/>
            <person name="Meng A."/>
            <person name="Brown T."/>
            <person name="Cohen L."/>
        </authorList>
    </citation>
    <scope>NUCLEOTIDE SEQUENCE</scope>
    <source>
        <strain evidence="4">CCMP3105</strain>
    </source>
</reference>
<evidence type="ECO:0000259" key="3">
    <source>
        <dbReference type="PROSITE" id="PS50103"/>
    </source>
</evidence>
<evidence type="ECO:0000313" key="4">
    <source>
        <dbReference type="EMBL" id="CAE4563658.1"/>
    </source>
</evidence>